<dbReference type="Gene3D" id="3.40.50.300">
    <property type="entry name" value="P-loop containing nucleotide triphosphate hydrolases"/>
    <property type="match status" value="2"/>
</dbReference>
<evidence type="ECO:0000256" key="1">
    <source>
        <dbReference type="SAM" id="MobiDB-lite"/>
    </source>
</evidence>
<feature type="compositionally biased region" description="Basic and acidic residues" evidence="1">
    <location>
        <begin position="105"/>
        <end position="132"/>
    </location>
</feature>
<gene>
    <name evidence="2" type="ORF">MEDL_66326</name>
</gene>
<dbReference type="SUPFAM" id="SSF52540">
    <property type="entry name" value="P-loop containing nucleoside triphosphate hydrolases"/>
    <property type="match status" value="1"/>
</dbReference>
<dbReference type="AlphaFoldDB" id="A0A8S3VBX6"/>
<comment type="caution">
    <text evidence="2">The sequence shown here is derived from an EMBL/GenBank/DDBJ whole genome shotgun (WGS) entry which is preliminary data.</text>
</comment>
<name>A0A8S3VBX6_MYTED</name>
<dbReference type="Proteomes" id="UP000683360">
    <property type="component" value="Unassembled WGS sequence"/>
</dbReference>
<accession>A0A8S3VBX6</accession>
<proteinExistence type="predicted"/>
<dbReference type="OrthoDB" id="6137148at2759"/>
<protein>
    <submittedName>
        <fullName evidence="2">Uncharacterized protein</fullName>
    </submittedName>
</protein>
<reference evidence="2" key="1">
    <citation type="submission" date="2021-03" db="EMBL/GenBank/DDBJ databases">
        <authorList>
            <person name="Bekaert M."/>
        </authorList>
    </citation>
    <scope>NUCLEOTIDE SEQUENCE</scope>
</reference>
<evidence type="ECO:0000313" key="2">
    <source>
        <dbReference type="EMBL" id="CAG2254924.1"/>
    </source>
</evidence>
<evidence type="ECO:0000313" key="3">
    <source>
        <dbReference type="Proteomes" id="UP000683360"/>
    </source>
</evidence>
<sequence>MSDKNAYRYTYAMGIGNSSTQYDLVYAKEILSTDERTAYRALQAEKEVRRYVRIQVIGKDGVGKTCLVRRLLGKPINDVTSTDGIEINRTCQIRTSDGEWIISGEENKGTHKRDQSQDNLLPKEKNEHKTFPNDEPNQQTIIAETLGTNVTATKNDIEPLTKYKNEYSSGLNDSRDNNKSIIPETGDSEVIESIQTAKNQNHLNVDKADEVTKAMKENMGNILLNAKKNKGTNTLDTSDDLIDCGIWDFAGHKAYHATNQTFLTPDAIYLLVVDITDDIKPMEYDGMFDISSCGGYIDFWIDSVQCFCEASEYSSASASHPSIVIVCTGIDKIPEEEKEPFLNNTLHTFTPMIFSVRINICYWYRPATGYLSLTQFHRIEKKYVQYCIDTFRCQNKGSNIRDRIHFISNTESPPDGFEYLRKQISEIAKERKYFAENLPTQWIQLESALTFLKDLKEKEKDSICSYEVCTVEKQYGEVHPAIYAGKAVMYLEQKEIQIVYLLLKECNMPTVMEMGHCRG</sequence>
<dbReference type="InterPro" id="IPR027417">
    <property type="entry name" value="P-loop_NTPase"/>
</dbReference>
<dbReference type="EMBL" id="CAJPWZ010003256">
    <property type="protein sequence ID" value="CAG2254924.1"/>
    <property type="molecule type" value="Genomic_DNA"/>
</dbReference>
<organism evidence="2 3">
    <name type="scientific">Mytilus edulis</name>
    <name type="common">Blue mussel</name>
    <dbReference type="NCBI Taxonomy" id="6550"/>
    <lineage>
        <taxon>Eukaryota</taxon>
        <taxon>Metazoa</taxon>
        <taxon>Spiralia</taxon>
        <taxon>Lophotrochozoa</taxon>
        <taxon>Mollusca</taxon>
        <taxon>Bivalvia</taxon>
        <taxon>Autobranchia</taxon>
        <taxon>Pteriomorphia</taxon>
        <taxon>Mytilida</taxon>
        <taxon>Mytiloidea</taxon>
        <taxon>Mytilidae</taxon>
        <taxon>Mytilinae</taxon>
        <taxon>Mytilus</taxon>
    </lineage>
</organism>
<keyword evidence="3" id="KW-1185">Reference proteome</keyword>
<feature type="region of interest" description="Disordered" evidence="1">
    <location>
        <begin position="104"/>
        <end position="139"/>
    </location>
</feature>